<dbReference type="AlphaFoldDB" id="A0A182V457"/>
<dbReference type="Proteomes" id="UP000075903">
    <property type="component" value="Unassembled WGS sequence"/>
</dbReference>
<dbReference type="VEuPathDB" id="VectorBase:AMEM008536"/>
<evidence type="ECO:0000256" key="1">
    <source>
        <dbReference type="SAM" id="MobiDB-lite"/>
    </source>
</evidence>
<sequence>MAGEGTVQLDRLASNSRNGSNGTYVGWSCEEKRMASGPALTVNVQASLVRSGAHAVGRDAGVQPAVVAVHVADVEVRRYVTVDVEKLIHRVTVQRRDVEDGLVVEQPDKLRLMLVDEAKW</sequence>
<evidence type="ECO:0000313" key="3">
    <source>
        <dbReference type="Proteomes" id="UP000075903"/>
    </source>
</evidence>
<keyword evidence="3" id="KW-1185">Reference proteome</keyword>
<organism evidence="2 3">
    <name type="scientific">Anopheles merus</name>
    <name type="common">Mosquito</name>
    <dbReference type="NCBI Taxonomy" id="30066"/>
    <lineage>
        <taxon>Eukaryota</taxon>
        <taxon>Metazoa</taxon>
        <taxon>Ecdysozoa</taxon>
        <taxon>Arthropoda</taxon>
        <taxon>Hexapoda</taxon>
        <taxon>Insecta</taxon>
        <taxon>Pterygota</taxon>
        <taxon>Neoptera</taxon>
        <taxon>Endopterygota</taxon>
        <taxon>Diptera</taxon>
        <taxon>Nematocera</taxon>
        <taxon>Culicoidea</taxon>
        <taxon>Culicidae</taxon>
        <taxon>Anophelinae</taxon>
        <taxon>Anopheles</taxon>
    </lineage>
</organism>
<dbReference type="EnsemblMetazoa" id="AMEM008536-RA">
    <property type="protein sequence ID" value="AMEM008536-PA"/>
    <property type="gene ID" value="AMEM008536"/>
</dbReference>
<protein>
    <submittedName>
        <fullName evidence="2">Uncharacterized protein</fullName>
    </submittedName>
</protein>
<proteinExistence type="predicted"/>
<reference evidence="2" key="1">
    <citation type="submission" date="2020-05" db="UniProtKB">
        <authorList>
            <consortium name="EnsemblMetazoa"/>
        </authorList>
    </citation>
    <scope>IDENTIFICATION</scope>
    <source>
        <strain evidence="2">MAF</strain>
    </source>
</reference>
<accession>A0A182V457</accession>
<evidence type="ECO:0000313" key="2">
    <source>
        <dbReference type="EnsemblMetazoa" id="AMEM008536-PA"/>
    </source>
</evidence>
<name>A0A182V457_ANOME</name>
<feature type="region of interest" description="Disordered" evidence="1">
    <location>
        <begin position="1"/>
        <end position="21"/>
    </location>
</feature>